<name>A0A1G2T749_9BACT</name>
<evidence type="ECO:0000313" key="2">
    <source>
        <dbReference type="EMBL" id="OHA92451.1"/>
    </source>
</evidence>
<feature type="transmembrane region" description="Helical" evidence="1">
    <location>
        <begin position="111"/>
        <end position="133"/>
    </location>
</feature>
<feature type="transmembrane region" description="Helical" evidence="1">
    <location>
        <begin position="139"/>
        <end position="158"/>
    </location>
</feature>
<dbReference type="Pfam" id="PF06496">
    <property type="entry name" value="DUF1097"/>
    <property type="match status" value="1"/>
</dbReference>
<feature type="transmembrane region" description="Helical" evidence="1">
    <location>
        <begin position="55"/>
        <end position="72"/>
    </location>
</feature>
<comment type="caution">
    <text evidence="2">The sequence shown here is derived from an EMBL/GenBank/DDBJ whole genome shotgun (WGS) entry which is preliminary data.</text>
</comment>
<feature type="transmembrane region" description="Helical" evidence="1">
    <location>
        <begin position="12"/>
        <end position="43"/>
    </location>
</feature>
<accession>A0A1G2T749</accession>
<dbReference type="Proteomes" id="UP000177746">
    <property type="component" value="Unassembled WGS sequence"/>
</dbReference>
<reference evidence="2 3" key="1">
    <citation type="journal article" date="2016" name="Nat. Commun.">
        <title>Thousands of microbial genomes shed light on interconnected biogeochemical processes in an aquifer system.</title>
        <authorList>
            <person name="Anantharaman K."/>
            <person name="Brown C.T."/>
            <person name="Hug L.A."/>
            <person name="Sharon I."/>
            <person name="Castelle C.J."/>
            <person name="Probst A.J."/>
            <person name="Thomas B.C."/>
            <person name="Singh A."/>
            <person name="Wilkins M.J."/>
            <person name="Karaoz U."/>
            <person name="Brodie E.L."/>
            <person name="Williams K.H."/>
            <person name="Hubbard S.S."/>
            <person name="Banfield J.F."/>
        </authorList>
    </citation>
    <scope>NUCLEOTIDE SEQUENCE [LARGE SCALE GENOMIC DNA]</scope>
</reference>
<evidence type="ECO:0000313" key="3">
    <source>
        <dbReference type="Proteomes" id="UP000177746"/>
    </source>
</evidence>
<keyword evidence="1" id="KW-1133">Transmembrane helix</keyword>
<protein>
    <recommendedName>
        <fullName evidence="4">DUF1097 domain-containing protein</fullName>
    </recommendedName>
</protein>
<evidence type="ECO:0000256" key="1">
    <source>
        <dbReference type="SAM" id="Phobius"/>
    </source>
</evidence>
<sequence length="182" mass="20035">MTFTKFLPIPVIIGLLAGFSLFVANWLSVPVWAIFISWALYFIAGAKPSRLPKEVIGLTGGIAFGYVTLWAMPYFTNVFGATFGLPATVFVVCFVIVLLELTDWFELAPAYFFSFAGYFAYVFGGFGGVGLTTPENSLWPFWLATMIGLAFGYVSAYLRTTILEKEGVFGSAQETVFDKEAK</sequence>
<gene>
    <name evidence="2" type="ORF">A2665_00475</name>
</gene>
<dbReference type="InterPro" id="IPR009476">
    <property type="entry name" value="DUF1097"/>
</dbReference>
<keyword evidence="1" id="KW-0472">Membrane</keyword>
<evidence type="ECO:0008006" key="4">
    <source>
        <dbReference type="Google" id="ProtNLM"/>
    </source>
</evidence>
<organism evidence="2 3">
    <name type="scientific">Candidatus Zambryskibacteria bacterium RIFCSPHIGHO2_01_FULL_46_30</name>
    <dbReference type="NCBI Taxonomy" id="1802739"/>
    <lineage>
        <taxon>Bacteria</taxon>
        <taxon>Candidatus Zambryskiibacteriota</taxon>
    </lineage>
</organism>
<feature type="transmembrane region" description="Helical" evidence="1">
    <location>
        <begin position="78"/>
        <end position="99"/>
    </location>
</feature>
<keyword evidence="1" id="KW-0812">Transmembrane</keyword>
<dbReference type="EMBL" id="MHVI01000007">
    <property type="protein sequence ID" value="OHA92451.1"/>
    <property type="molecule type" value="Genomic_DNA"/>
</dbReference>
<proteinExistence type="predicted"/>
<dbReference type="AlphaFoldDB" id="A0A1G2T749"/>